<proteinExistence type="predicted"/>
<protein>
    <recommendedName>
        <fullName evidence="4">GH18 domain-containing protein</fullName>
    </recommendedName>
</protein>
<dbReference type="GO" id="GO:0005576">
    <property type="term" value="C:extracellular region"/>
    <property type="evidence" value="ECO:0007669"/>
    <property type="project" value="TreeGrafter"/>
</dbReference>
<feature type="chain" id="PRO_5001639050" description="GH18 domain-containing protein" evidence="1">
    <location>
        <begin position="27"/>
        <end position="108"/>
    </location>
</feature>
<dbReference type="Proteomes" id="UP000027138">
    <property type="component" value="Unassembled WGS sequence"/>
</dbReference>
<evidence type="ECO:0008006" key="4">
    <source>
        <dbReference type="Google" id="ProtNLM"/>
    </source>
</evidence>
<reference evidence="2 3" key="1">
    <citation type="journal article" date="2014" name="PLoS ONE">
        <title>Global Analysis of Gene Expression Profiles in Physic Nut (Jatropha curcas L.) Seedlings Exposed to Salt Stress.</title>
        <authorList>
            <person name="Zhang L."/>
            <person name="Zhang C."/>
            <person name="Wu P."/>
            <person name="Chen Y."/>
            <person name="Li M."/>
            <person name="Jiang H."/>
            <person name="Wu G."/>
        </authorList>
    </citation>
    <scope>NUCLEOTIDE SEQUENCE [LARGE SCALE GENOMIC DNA]</scope>
    <source>
        <strain evidence="3">cv. GZQX0401</strain>
        <tissue evidence="2">Young leaves</tissue>
    </source>
</reference>
<sequence>MAFKLYPKAATLSIVILLALIFKSDAGRVVVYWGQDEREGSLTATSRKFFVGLPASQAAAGDGFVPTDQLISKILPFVKTSSKYGGVMLWDRYNDNKSGYSSKIKSSV</sequence>
<dbReference type="PANTHER" id="PTHR45708:SF40">
    <property type="entry name" value="BASIC ENDOCHITINASE"/>
    <property type="match status" value="1"/>
</dbReference>
<evidence type="ECO:0000313" key="2">
    <source>
        <dbReference type="EMBL" id="KDP28541.1"/>
    </source>
</evidence>
<dbReference type="AlphaFoldDB" id="A0A067JX46"/>
<accession>A0A067JX46</accession>
<dbReference type="PANTHER" id="PTHR45708">
    <property type="entry name" value="ENDOCHITINASE"/>
    <property type="match status" value="1"/>
</dbReference>
<dbReference type="InterPro" id="IPR050542">
    <property type="entry name" value="Glycosyl_Hydrlase18_Chitinase"/>
</dbReference>
<dbReference type="EMBL" id="KK914782">
    <property type="protein sequence ID" value="KDP28541.1"/>
    <property type="molecule type" value="Genomic_DNA"/>
</dbReference>
<dbReference type="InterPro" id="IPR017853">
    <property type="entry name" value="GH"/>
</dbReference>
<dbReference type="GO" id="GO:0004568">
    <property type="term" value="F:chitinase activity"/>
    <property type="evidence" value="ECO:0007669"/>
    <property type="project" value="TreeGrafter"/>
</dbReference>
<keyword evidence="1" id="KW-0732">Signal</keyword>
<gene>
    <name evidence="2" type="ORF">JCGZ_14312</name>
</gene>
<evidence type="ECO:0000313" key="3">
    <source>
        <dbReference type="Proteomes" id="UP000027138"/>
    </source>
</evidence>
<keyword evidence="3" id="KW-1185">Reference proteome</keyword>
<dbReference type="Gene3D" id="3.20.20.80">
    <property type="entry name" value="Glycosidases"/>
    <property type="match status" value="1"/>
</dbReference>
<organism evidence="2 3">
    <name type="scientific">Jatropha curcas</name>
    <name type="common">Barbados nut</name>
    <dbReference type="NCBI Taxonomy" id="180498"/>
    <lineage>
        <taxon>Eukaryota</taxon>
        <taxon>Viridiplantae</taxon>
        <taxon>Streptophyta</taxon>
        <taxon>Embryophyta</taxon>
        <taxon>Tracheophyta</taxon>
        <taxon>Spermatophyta</taxon>
        <taxon>Magnoliopsida</taxon>
        <taxon>eudicotyledons</taxon>
        <taxon>Gunneridae</taxon>
        <taxon>Pentapetalae</taxon>
        <taxon>rosids</taxon>
        <taxon>fabids</taxon>
        <taxon>Malpighiales</taxon>
        <taxon>Euphorbiaceae</taxon>
        <taxon>Crotonoideae</taxon>
        <taxon>Jatropheae</taxon>
        <taxon>Jatropha</taxon>
    </lineage>
</organism>
<evidence type="ECO:0000256" key="1">
    <source>
        <dbReference type="SAM" id="SignalP"/>
    </source>
</evidence>
<dbReference type="STRING" id="180498.A0A067JX46"/>
<feature type="signal peptide" evidence="1">
    <location>
        <begin position="1"/>
        <end position="26"/>
    </location>
</feature>
<dbReference type="OrthoDB" id="6020543at2759"/>
<name>A0A067JX46_JATCU</name>
<dbReference type="SUPFAM" id="SSF51445">
    <property type="entry name" value="(Trans)glycosidases"/>
    <property type="match status" value="1"/>
</dbReference>